<reference evidence="2" key="2">
    <citation type="submission" date="2023-06" db="EMBL/GenBank/DDBJ databases">
        <authorList>
            <consortium name="Lawrence Berkeley National Laboratory"/>
            <person name="Haridas S."/>
            <person name="Hensen N."/>
            <person name="Bonometti L."/>
            <person name="Westerberg I."/>
            <person name="Brannstrom I.O."/>
            <person name="Guillou S."/>
            <person name="Cros-Aarteil S."/>
            <person name="Calhoun S."/>
            <person name="Kuo A."/>
            <person name="Mondo S."/>
            <person name="Pangilinan J."/>
            <person name="Riley R."/>
            <person name="Labutti K."/>
            <person name="Andreopoulos B."/>
            <person name="Lipzen A."/>
            <person name="Chen C."/>
            <person name="Yanf M."/>
            <person name="Daum C."/>
            <person name="Ng V."/>
            <person name="Clum A."/>
            <person name="Steindorff A."/>
            <person name="Ohm R."/>
            <person name="Martin F."/>
            <person name="Silar P."/>
            <person name="Natvig D."/>
            <person name="Lalanne C."/>
            <person name="Gautier V."/>
            <person name="Ament-Velasquez S.L."/>
            <person name="Kruys A."/>
            <person name="Hutchinson M.I."/>
            <person name="Powell A.J."/>
            <person name="Barry K."/>
            <person name="Miller A.N."/>
            <person name="Grigoriev I.V."/>
            <person name="Debuchy R."/>
            <person name="Gladieux P."/>
            <person name="Thoren M.H."/>
            <person name="Johannesson H."/>
        </authorList>
    </citation>
    <scope>NUCLEOTIDE SEQUENCE</scope>
    <source>
        <strain evidence="2">CBS 955.72</strain>
    </source>
</reference>
<gene>
    <name evidence="2" type="ORF">B0T25DRAFT_550329</name>
</gene>
<keyword evidence="3" id="KW-1185">Reference proteome</keyword>
<dbReference type="EMBL" id="JAUIQD010000005">
    <property type="protein sequence ID" value="KAK3350345.1"/>
    <property type="molecule type" value="Genomic_DNA"/>
</dbReference>
<evidence type="ECO:0000313" key="3">
    <source>
        <dbReference type="Proteomes" id="UP001275084"/>
    </source>
</evidence>
<dbReference type="AlphaFoldDB" id="A0AAJ0HGV3"/>
<evidence type="ECO:0000256" key="1">
    <source>
        <dbReference type="SAM" id="MobiDB-lite"/>
    </source>
</evidence>
<sequence length="208" mass="22677">MIPRPLSISPNQSGLSFNSPPSTKDETLPPHSPKACHAPFPSPQACRPPLRPQNVYHAKQKSSSPGTSVDDSIRRRMCSFSIVVTLVARVVVAAVSAPSSEDNAVNIDKRGWVIAESHAPATFVERSATSEKQWGVHQMATLQVKDIASAHTTILAAHPEPCDVARCQFLEADDLDHCEGRARLPRRTRSVRVGFEMLGKRVDIDGAR</sequence>
<dbReference type="Proteomes" id="UP001275084">
    <property type="component" value="Unassembled WGS sequence"/>
</dbReference>
<accession>A0AAJ0HGV3</accession>
<feature type="region of interest" description="Disordered" evidence="1">
    <location>
        <begin position="1"/>
        <end position="70"/>
    </location>
</feature>
<organism evidence="2 3">
    <name type="scientific">Lasiosphaeria hispida</name>
    <dbReference type="NCBI Taxonomy" id="260671"/>
    <lineage>
        <taxon>Eukaryota</taxon>
        <taxon>Fungi</taxon>
        <taxon>Dikarya</taxon>
        <taxon>Ascomycota</taxon>
        <taxon>Pezizomycotina</taxon>
        <taxon>Sordariomycetes</taxon>
        <taxon>Sordariomycetidae</taxon>
        <taxon>Sordariales</taxon>
        <taxon>Lasiosphaeriaceae</taxon>
        <taxon>Lasiosphaeria</taxon>
    </lineage>
</organism>
<proteinExistence type="predicted"/>
<evidence type="ECO:0000313" key="2">
    <source>
        <dbReference type="EMBL" id="KAK3350345.1"/>
    </source>
</evidence>
<name>A0AAJ0HGV3_9PEZI</name>
<feature type="compositionally biased region" description="Polar residues" evidence="1">
    <location>
        <begin position="8"/>
        <end position="22"/>
    </location>
</feature>
<reference evidence="2" key="1">
    <citation type="journal article" date="2023" name="Mol. Phylogenet. Evol.">
        <title>Genome-scale phylogeny and comparative genomics of the fungal order Sordariales.</title>
        <authorList>
            <person name="Hensen N."/>
            <person name="Bonometti L."/>
            <person name="Westerberg I."/>
            <person name="Brannstrom I.O."/>
            <person name="Guillou S."/>
            <person name="Cros-Aarteil S."/>
            <person name="Calhoun S."/>
            <person name="Haridas S."/>
            <person name="Kuo A."/>
            <person name="Mondo S."/>
            <person name="Pangilinan J."/>
            <person name="Riley R."/>
            <person name="LaButti K."/>
            <person name="Andreopoulos B."/>
            <person name="Lipzen A."/>
            <person name="Chen C."/>
            <person name="Yan M."/>
            <person name="Daum C."/>
            <person name="Ng V."/>
            <person name="Clum A."/>
            <person name="Steindorff A."/>
            <person name="Ohm R.A."/>
            <person name="Martin F."/>
            <person name="Silar P."/>
            <person name="Natvig D.O."/>
            <person name="Lalanne C."/>
            <person name="Gautier V."/>
            <person name="Ament-Velasquez S.L."/>
            <person name="Kruys A."/>
            <person name="Hutchinson M.I."/>
            <person name="Powell A.J."/>
            <person name="Barry K."/>
            <person name="Miller A.N."/>
            <person name="Grigoriev I.V."/>
            <person name="Debuchy R."/>
            <person name="Gladieux P."/>
            <person name="Hiltunen Thoren M."/>
            <person name="Johannesson H."/>
        </authorList>
    </citation>
    <scope>NUCLEOTIDE SEQUENCE</scope>
    <source>
        <strain evidence="2">CBS 955.72</strain>
    </source>
</reference>
<protein>
    <submittedName>
        <fullName evidence="2">Uncharacterized protein</fullName>
    </submittedName>
</protein>
<comment type="caution">
    <text evidence="2">The sequence shown here is derived from an EMBL/GenBank/DDBJ whole genome shotgun (WGS) entry which is preliminary data.</text>
</comment>
<feature type="compositionally biased region" description="Polar residues" evidence="1">
    <location>
        <begin position="61"/>
        <end position="70"/>
    </location>
</feature>